<keyword evidence="3" id="KW-1185">Reference proteome</keyword>
<evidence type="ECO:0000313" key="3">
    <source>
        <dbReference type="Proteomes" id="UP000732380"/>
    </source>
</evidence>
<comment type="caution">
    <text evidence="2">The sequence shown here is derived from an EMBL/GenBank/DDBJ whole genome shotgun (WGS) entry which is preliminary data.</text>
</comment>
<keyword evidence="1" id="KW-1133">Transmembrane helix</keyword>
<organism evidence="2 3">
    <name type="scientific">Claviceps humidiphila</name>
    <dbReference type="NCBI Taxonomy" id="1294629"/>
    <lineage>
        <taxon>Eukaryota</taxon>
        <taxon>Fungi</taxon>
        <taxon>Dikarya</taxon>
        <taxon>Ascomycota</taxon>
        <taxon>Pezizomycotina</taxon>
        <taxon>Sordariomycetes</taxon>
        <taxon>Hypocreomycetidae</taxon>
        <taxon>Hypocreales</taxon>
        <taxon>Clavicipitaceae</taxon>
        <taxon>Claviceps</taxon>
    </lineage>
</organism>
<sequence length="100" mass="11356">MYEARLCDITVRDSGGTTFEEGSRTKMGFSKKLQMIGLLRTKLFNLSPGHRLSNDPEFDPGGLSELRHRNRLAFYVVYHFDPTYISCSFILLFAALATCN</sequence>
<dbReference type="EMBL" id="SRQM01000552">
    <property type="protein sequence ID" value="KAG6108578.1"/>
    <property type="molecule type" value="Genomic_DNA"/>
</dbReference>
<name>A0A9P7PWA2_9HYPO</name>
<protein>
    <submittedName>
        <fullName evidence="2">Uncharacterized protein</fullName>
    </submittedName>
</protein>
<gene>
    <name evidence="2" type="ORF">E4U13_006381</name>
</gene>
<keyword evidence="1" id="KW-0812">Transmembrane</keyword>
<evidence type="ECO:0000256" key="1">
    <source>
        <dbReference type="SAM" id="Phobius"/>
    </source>
</evidence>
<feature type="transmembrane region" description="Helical" evidence="1">
    <location>
        <begin position="72"/>
        <end position="97"/>
    </location>
</feature>
<evidence type="ECO:0000313" key="2">
    <source>
        <dbReference type="EMBL" id="KAG6108578.1"/>
    </source>
</evidence>
<accession>A0A9P7PWA2</accession>
<dbReference type="AlphaFoldDB" id="A0A9P7PWA2"/>
<proteinExistence type="predicted"/>
<keyword evidence="1" id="KW-0472">Membrane</keyword>
<dbReference type="Proteomes" id="UP000732380">
    <property type="component" value="Unassembled WGS sequence"/>
</dbReference>
<reference evidence="2 3" key="1">
    <citation type="journal article" date="2020" name="bioRxiv">
        <title>Whole genome comparisons of ergot fungi reveals the divergence and evolution of species within the genus Claviceps are the result of varying mechanisms driving genome evolution and host range expansion.</title>
        <authorList>
            <person name="Wyka S.A."/>
            <person name="Mondo S.J."/>
            <person name="Liu M."/>
            <person name="Dettman J."/>
            <person name="Nalam V."/>
            <person name="Broders K.D."/>
        </authorList>
    </citation>
    <scope>NUCLEOTIDE SEQUENCE [LARGE SCALE GENOMIC DNA]</scope>
    <source>
        <strain evidence="2 3">LM576</strain>
    </source>
</reference>